<accession>A0A9N9CTD9</accession>
<keyword evidence="1" id="KW-1133">Transmembrane helix</keyword>
<name>A0A9N9CTD9_9GLOM</name>
<protein>
    <submittedName>
        <fullName evidence="3">6832_t:CDS:1</fullName>
    </submittedName>
</protein>
<dbReference type="OrthoDB" id="10503334at2759"/>
<reference evidence="3" key="1">
    <citation type="submission" date="2021-06" db="EMBL/GenBank/DDBJ databases">
        <authorList>
            <person name="Kallberg Y."/>
            <person name="Tangrot J."/>
            <person name="Rosling A."/>
        </authorList>
    </citation>
    <scope>NUCLEOTIDE SEQUENCE</scope>
    <source>
        <strain evidence="3">BR232B</strain>
    </source>
</reference>
<evidence type="ECO:0000256" key="2">
    <source>
        <dbReference type="SAM" id="SignalP"/>
    </source>
</evidence>
<dbReference type="EMBL" id="CAJVPI010001484">
    <property type="protein sequence ID" value="CAG8614970.1"/>
    <property type="molecule type" value="Genomic_DNA"/>
</dbReference>
<keyword evidence="4" id="KW-1185">Reference proteome</keyword>
<evidence type="ECO:0000313" key="4">
    <source>
        <dbReference type="Proteomes" id="UP000789739"/>
    </source>
</evidence>
<proteinExistence type="predicted"/>
<dbReference type="AlphaFoldDB" id="A0A9N9CTD9"/>
<sequence>MRTSFFNLLVLLNKIPPVSQEATLRRVQPSVTVLVDGLTSQIALFRNTLQHYYACPFQIIFNPSNSIRQNKFVWIVSPIITITIASLLIAIILAIRLLRLQSQLKDDEQFEYWKYSGSNAISTFSDATESVGNEIAKENEKGVHKFEEDVWVHEEDGNCLRSVISDGYANNVTGLFDDAVRVSDNISLDCIKVELHDEMDPVANAYGDLCKNVVVPIVKVRKTKSFSQEKVYVWHQGM</sequence>
<feature type="signal peptide" evidence="2">
    <location>
        <begin position="1"/>
        <end position="20"/>
    </location>
</feature>
<feature type="transmembrane region" description="Helical" evidence="1">
    <location>
        <begin position="72"/>
        <end position="95"/>
    </location>
</feature>
<keyword evidence="1" id="KW-0472">Membrane</keyword>
<keyword evidence="2" id="KW-0732">Signal</keyword>
<organism evidence="3 4">
    <name type="scientific">Paraglomus brasilianum</name>
    <dbReference type="NCBI Taxonomy" id="144538"/>
    <lineage>
        <taxon>Eukaryota</taxon>
        <taxon>Fungi</taxon>
        <taxon>Fungi incertae sedis</taxon>
        <taxon>Mucoromycota</taxon>
        <taxon>Glomeromycotina</taxon>
        <taxon>Glomeromycetes</taxon>
        <taxon>Paraglomerales</taxon>
        <taxon>Paraglomeraceae</taxon>
        <taxon>Paraglomus</taxon>
    </lineage>
</organism>
<comment type="caution">
    <text evidence="3">The sequence shown here is derived from an EMBL/GenBank/DDBJ whole genome shotgun (WGS) entry which is preliminary data.</text>
</comment>
<gene>
    <name evidence="3" type="ORF">PBRASI_LOCUS8381</name>
</gene>
<dbReference type="Proteomes" id="UP000789739">
    <property type="component" value="Unassembled WGS sequence"/>
</dbReference>
<evidence type="ECO:0000313" key="3">
    <source>
        <dbReference type="EMBL" id="CAG8614970.1"/>
    </source>
</evidence>
<evidence type="ECO:0000256" key="1">
    <source>
        <dbReference type="SAM" id="Phobius"/>
    </source>
</evidence>
<keyword evidence="1" id="KW-0812">Transmembrane</keyword>
<feature type="chain" id="PRO_5040423225" evidence="2">
    <location>
        <begin position="21"/>
        <end position="238"/>
    </location>
</feature>